<evidence type="ECO:0000256" key="2">
    <source>
        <dbReference type="SAM" id="Coils"/>
    </source>
</evidence>
<evidence type="ECO:0000256" key="1">
    <source>
        <dbReference type="ARBA" id="ARBA00005331"/>
    </source>
</evidence>
<dbReference type="Gene3D" id="1.20.5.170">
    <property type="match status" value="1"/>
</dbReference>
<dbReference type="HOGENOM" id="CLU_117720_0_0_1"/>
<evidence type="ECO:0000259" key="3">
    <source>
        <dbReference type="Pfam" id="PF08614"/>
    </source>
</evidence>
<dbReference type="InterPro" id="IPR013923">
    <property type="entry name" value="Autophagy-rel_prot_16_dom"/>
</dbReference>
<keyword evidence="2" id="KW-0175">Coiled coil</keyword>
<feature type="coiled-coil region" evidence="2">
    <location>
        <begin position="56"/>
        <end position="90"/>
    </location>
</feature>
<dbReference type="eggNOG" id="ENOG502S5CU">
    <property type="taxonomic scope" value="Eukaryota"/>
</dbReference>
<reference evidence="4 5" key="1">
    <citation type="journal article" date="2011" name="Proc. Natl. Acad. Sci. U.S.A.">
        <title>Comparative genomics of xylose-fermenting fungi for enhanced biofuel production.</title>
        <authorList>
            <person name="Wohlbach D.J."/>
            <person name="Kuo A."/>
            <person name="Sato T.K."/>
            <person name="Potts K.M."/>
            <person name="Salamov A.A."/>
            <person name="LaButti K.M."/>
            <person name="Sun H."/>
            <person name="Clum A."/>
            <person name="Pangilinan J.L."/>
            <person name="Lindquist E.A."/>
            <person name="Lucas S."/>
            <person name="Lapidus A."/>
            <person name="Jin M."/>
            <person name="Gunawan C."/>
            <person name="Balan V."/>
            <person name="Dale B.E."/>
            <person name="Jeffries T.W."/>
            <person name="Zinkel R."/>
            <person name="Barry K.W."/>
            <person name="Grigoriev I.V."/>
            <person name="Gasch A.P."/>
        </authorList>
    </citation>
    <scope>NUCLEOTIDE SEQUENCE [LARGE SCALE GENOMIC DNA]</scope>
    <source>
        <strain evidence="5">ATCC 10573 / BCRC 21748 / CBS 615 / JCM 9827 / NBRC 10315 / NRRL Y-1498 / VKM Y-70</strain>
    </source>
</reference>
<dbReference type="Pfam" id="PF08614">
    <property type="entry name" value="ATG16"/>
    <property type="match status" value="1"/>
</dbReference>
<feature type="domain" description="Autophagy-related protein 16" evidence="3">
    <location>
        <begin position="61"/>
        <end position="159"/>
    </location>
</feature>
<dbReference type="Proteomes" id="UP000000707">
    <property type="component" value="Unassembled WGS sequence"/>
</dbReference>
<comment type="similarity">
    <text evidence="1">Belongs to the ATG16 family.</text>
</comment>
<accession>G3B029</accession>
<dbReference type="CDD" id="cd22887">
    <property type="entry name" value="Atg16_CCD"/>
    <property type="match status" value="1"/>
</dbReference>
<gene>
    <name evidence="4" type="ORF">CANTEDRAFT_119510</name>
</gene>
<dbReference type="OrthoDB" id="8949486at2759"/>
<sequence>MSWTSDVLHGLEIRDEIEKRDSIYFTAFKQLSLTAQKPKGDTGNDGITLHSLISDKDVLINKMNTLHFEIQKLEEKLVHTNKLNRQLEKETAALKGKITSLTFEIAEKNKAIETINDELLSCNIQNNILSKTADDLTEENESLVQRWMERVKLDAEKLNDANELVQGK</sequence>
<dbReference type="STRING" id="590646.G3B029"/>
<dbReference type="KEGG" id="cten:18248706"/>
<evidence type="ECO:0000313" key="4">
    <source>
        <dbReference type="EMBL" id="EGV65300.1"/>
    </source>
</evidence>
<dbReference type="EMBL" id="GL996514">
    <property type="protein sequence ID" value="EGV65300.1"/>
    <property type="molecule type" value="Genomic_DNA"/>
</dbReference>
<evidence type="ECO:0000313" key="5">
    <source>
        <dbReference type="Proteomes" id="UP000000707"/>
    </source>
</evidence>
<dbReference type="AlphaFoldDB" id="G3B029"/>
<dbReference type="GeneID" id="18248706"/>
<keyword evidence="5" id="KW-1185">Reference proteome</keyword>
<protein>
    <submittedName>
        <fullName evidence="4">Autophagy protein 16</fullName>
    </submittedName>
</protein>
<proteinExistence type="inferred from homology"/>
<organism evidence="5">
    <name type="scientific">Candida tenuis (strain ATCC 10573 / BCRC 21748 / CBS 615 / JCM 9827 / NBRC 10315 / NRRL Y-1498 / VKM Y-70)</name>
    <name type="common">Yeast</name>
    <name type="synonym">Yamadazyma tenuis</name>
    <dbReference type="NCBI Taxonomy" id="590646"/>
    <lineage>
        <taxon>Eukaryota</taxon>
        <taxon>Fungi</taxon>
        <taxon>Dikarya</taxon>
        <taxon>Ascomycota</taxon>
        <taxon>Saccharomycotina</taxon>
        <taxon>Pichiomycetes</taxon>
        <taxon>Debaryomycetaceae</taxon>
        <taxon>Yamadazyma</taxon>
    </lineage>
</organism>
<feature type="coiled-coil region" evidence="2">
    <location>
        <begin position="126"/>
        <end position="168"/>
    </location>
</feature>
<name>G3B029_CANTC</name>